<keyword evidence="2" id="KW-0805">Transcription regulation</keyword>
<feature type="domain" description="SGF29 C-terminal" evidence="5">
    <location>
        <begin position="169"/>
        <end position="317"/>
    </location>
</feature>
<dbReference type="PANTHER" id="PTHR21539:SF0">
    <property type="entry name" value="SAGA-ASSOCIATED FACTOR 29"/>
    <property type="match status" value="1"/>
</dbReference>
<proteinExistence type="predicted"/>
<keyword evidence="4" id="KW-0539">Nucleus</keyword>
<name>A0A7S3FN53_9CHLO</name>
<dbReference type="EMBL" id="HBHZ01003193">
    <property type="protein sequence ID" value="CAE0189397.1"/>
    <property type="molecule type" value="Transcribed_RNA"/>
</dbReference>
<dbReference type="GO" id="GO:0000124">
    <property type="term" value="C:SAGA complex"/>
    <property type="evidence" value="ECO:0007669"/>
    <property type="project" value="InterPro"/>
</dbReference>
<dbReference type="Gene3D" id="2.30.30.140">
    <property type="match status" value="2"/>
</dbReference>
<evidence type="ECO:0000313" key="6">
    <source>
        <dbReference type="EMBL" id="CAE0189397.1"/>
    </source>
</evidence>
<dbReference type="Pfam" id="PF07039">
    <property type="entry name" value="SGF29_Tudor"/>
    <property type="match status" value="1"/>
</dbReference>
<dbReference type="PROSITE" id="PS51518">
    <property type="entry name" value="SGF29_C"/>
    <property type="match status" value="1"/>
</dbReference>
<dbReference type="Gene3D" id="6.10.140.1740">
    <property type="match status" value="1"/>
</dbReference>
<gene>
    <name evidence="6" type="ORF">CROS1456_LOCUS2468</name>
    <name evidence="7" type="ORF">HKI87_04g30480</name>
</gene>
<reference evidence="6" key="1">
    <citation type="submission" date="2021-01" db="EMBL/GenBank/DDBJ databases">
        <authorList>
            <person name="Corre E."/>
            <person name="Pelletier E."/>
            <person name="Niang G."/>
            <person name="Scheremetjew M."/>
            <person name="Finn R."/>
            <person name="Kale V."/>
            <person name="Holt S."/>
            <person name="Cochrane G."/>
            <person name="Meng A."/>
            <person name="Brown T."/>
            <person name="Cohen L."/>
        </authorList>
    </citation>
    <scope>NUCLEOTIDE SEQUENCE</scope>
    <source>
        <strain evidence="6">RCC1871</strain>
    </source>
</reference>
<evidence type="ECO:0000256" key="2">
    <source>
        <dbReference type="ARBA" id="ARBA00023015"/>
    </source>
</evidence>
<dbReference type="PANTHER" id="PTHR21539">
    <property type="entry name" value="SAGA-ASSOCIATED FACTOR 29"/>
    <property type="match status" value="1"/>
</dbReference>
<dbReference type="InterPro" id="IPR047288">
    <property type="entry name" value="Tudor_SGF29_rpt1"/>
</dbReference>
<sequence>MVTAAGEPKEAPPGKIYLDTYLDGVSALPAEICRVFSTVKDISSREQELLETSEKLTARCLEIPPQTSRNATDEQKKVLAGLRSELEVVHKNLSMLADEKVELTSTAYELLGGHISLLDEELVKFESELTFNLAEQELEHLHQQQADALANRDNRTPTAAAAVTYTAREEFQIKQGDQVAAKTSRTGAPDEWILARVMNVSDDSSTITILDEHADAGGSSSIHHLSPRQVIRLPKPKEKKNAKLFQEGSFVLAMFPETTMLYRAVVVQTPRWQGKNGSWGPYSLAFDDDEDPNNPGYSINRQVAFQHVVPLPRDFKLPRTRGGGVASINMYM</sequence>
<dbReference type="InterPro" id="IPR037802">
    <property type="entry name" value="SGF29"/>
</dbReference>
<comment type="subcellular location">
    <subcellularLocation>
        <location evidence="1">Nucleus</location>
    </subcellularLocation>
</comment>
<dbReference type="Proteomes" id="UP001472866">
    <property type="component" value="Chromosome 04"/>
</dbReference>
<evidence type="ECO:0000313" key="7">
    <source>
        <dbReference type="EMBL" id="WZN61513.1"/>
    </source>
</evidence>
<dbReference type="InterPro" id="IPR010750">
    <property type="entry name" value="SGF29_tudor-like_dom"/>
</dbReference>
<keyword evidence="3" id="KW-0804">Transcription</keyword>
<evidence type="ECO:0000313" key="8">
    <source>
        <dbReference type="Proteomes" id="UP001472866"/>
    </source>
</evidence>
<evidence type="ECO:0000256" key="1">
    <source>
        <dbReference type="ARBA" id="ARBA00004123"/>
    </source>
</evidence>
<evidence type="ECO:0000256" key="3">
    <source>
        <dbReference type="ARBA" id="ARBA00023163"/>
    </source>
</evidence>
<dbReference type="GO" id="GO:0005634">
    <property type="term" value="C:nucleus"/>
    <property type="evidence" value="ECO:0007669"/>
    <property type="project" value="UniProtKB-SubCell"/>
</dbReference>
<organism evidence="6">
    <name type="scientific">Chloropicon roscoffensis</name>
    <dbReference type="NCBI Taxonomy" id="1461544"/>
    <lineage>
        <taxon>Eukaryota</taxon>
        <taxon>Viridiplantae</taxon>
        <taxon>Chlorophyta</taxon>
        <taxon>Chloropicophyceae</taxon>
        <taxon>Chloropicales</taxon>
        <taxon>Chloropicaceae</taxon>
        <taxon>Chloropicon</taxon>
    </lineage>
</organism>
<protein>
    <submittedName>
        <fullName evidence="7">SGF29 tudor-like domain-containing protein</fullName>
    </submittedName>
</protein>
<dbReference type="SMART" id="SM01408">
    <property type="entry name" value="ING"/>
    <property type="match status" value="1"/>
</dbReference>
<dbReference type="Pfam" id="PF12998">
    <property type="entry name" value="ING"/>
    <property type="match status" value="1"/>
</dbReference>
<dbReference type="InterPro" id="IPR047287">
    <property type="entry name" value="Tudor_SGF29_rpt2"/>
</dbReference>
<evidence type="ECO:0000256" key="4">
    <source>
        <dbReference type="ARBA" id="ARBA00023242"/>
    </source>
</evidence>
<accession>A0A7S3FN53</accession>
<dbReference type="CDD" id="cd20394">
    <property type="entry name" value="Tudor_SGF29_rpt2"/>
    <property type="match status" value="1"/>
</dbReference>
<dbReference type="AlphaFoldDB" id="A0A7S3FN53"/>
<evidence type="ECO:0000259" key="5">
    <source>
        <dbReference type="PROSITE" id="PS51518"/>
    </source>
</evidence>
<reference evidence="7 8" key="2">
    <citation type="submission" date="2024-03" db="EMBL/GenBank/DDBJ databases">
        <title>Complete genome sequence of the green alga Chloropicon roscoffensis RCC1871.</title>
        <authorList>
            <person name="Lemieux C."/>
            <person name="Pombert J.-F."/>
            <person name="Otis C."/>
            <person name="Turmel M."/>
        </authorList>
    </citation>
    <scope>NUCLEOTIDE SEQUENCE [LARGE SCALE GENOMIC DNA]</scope>
    <source>
        <strain evidence="7 8">RCC1871</strain>
    </source>
</reference>
<dbReference type="CDD" id="cd20393">
    <property type="entry name" value="Tudor_SGF29_rpt1"/>
    <property type="match status" value="1"/>
</dbReference>
<keyword evidence="8" id="KW-1185">Reference proteome</keyword>
<dbReference type="InterPro" id="IPR024610">
    <property type="entry name" value="ING_N_histone-binding"/>
</dbReference>
<dbReference type="EMBL" id="CP151504">
    <property type="protein sequence ID" value="WZN61513.1"/>
    <property type="molecule type" value="Genomic_DNA"/>
</dbReference>